<evidence type="ECO:0000313" key="2">
    <source>
        <dbReference type="Proteomes" id="UP000290565"/>
    </source>
</evidence>
<reference evidence="1 2" key="1">
    <citation type="submission" date="2015-04" db="EMBL/GenBank/DDBJ databases">
        <title>Comparative genomics of rhizobia nodulating Arachis hypogaea in China.</title>
        <authorList>
            <person name="Li Y."/>
        </authorList>
    </citation>
    <scope>NUCLEOTIDE SEQUENCE [LARGE SCALE GENOMIC DNA]</scope>
    <source>
        <strain evidence="1 2">CCBAU 51787</strain>
    </source>
</reference>
<dbReference type="AlphaFoldDB" id="A0A4Q0SPK2"/>
<dbReference type="Proteomes" id="UP000290565">
    <property type="component" value="Unassembled WGS sequence"/>
</dbReference>
<proteinExistence type="predicted"/>
<evidence type="ECO:0000313" key="1">
    <source>
        <dbReference type="EMBL" id="RXH41312.1"/>
    </source>
</evidence>
<comment type="caution">
    <text evidence="1">The sequence shown here is derived from an EMBL/GenBank/DDBJ whole genome shotgun (WGS) entry which is preliminary data.</text>
</comment>
<accession>A0A4Q0SPK2</accession>
<dbReference type="EMBL" id="LBJM01000020">
    <property type="protein sequence ID" value="RXH41312.1"/>
    <property type="molecule type" value="Genomic_DNA"/>
</dbReference>
<name>A0A4Q0SPK2_9BRAD</name>
<sequence length="117" mass="11899">MAAQKPLPIAKATAEGITGNTGPLTMVLSTGESCTGQWSSAAPQQMQVATGSLFSTYGPVAGYSVTAGNVPGVNRGEAFMTCDRGTTIEAEFFTGSGTANGYGVAKDSSGNVYKMLF</sequence>
<gene>
    <name evidence="1" type="ORF">XH94_09005</name>
</gene>
<organism evidence="1 2">
    <name type="scientific">Bradyrhizobium zhanjiangense</name>
    <dbReference type="NCBI Taxonomy" id="1325107"/>
    <lineage>
        <taxon>Bacteria</taxon>
        <taxon>Pseudomonadati</taxon>
        <taxon>Pseudomonadota</taxon>
        <taxon>Alphaproteobacteria</taxon>
        <taxon>Hyphomicrobiales</taxon>
        <taxon>Nitrobacteraceae</taxon>
        <taxon>Bradyrhizobium</taxon>
    </lineage>
</organism>
<protein>
    <submittedName>
        <fullName evidence="1">Uncharacterized protein</fullName>
    </submittedName>
</protein>